<reference evidence="3" key="1">
    <citation type="journal article" date="2019" name="bioRxiv">
        <title>Genome diversification in globally distributed novel marine Proteobacteria is linked to environmental adaptation.</title>
        <authorList>
            <person name="Zhou Z."/>
            <person name="Tran P.Q."/>
            <person name="Kieft K."/>
            <person name="Anantharaman K."/>
        </authorList>
    </citation>
    <scope>NUCLEOTIDE SEQUENCE [LARGE SCALE GENOMIC DNA]</scope>
</reference>
<accession>A0A7C7ZDZ8</accession>
<feature type="transmembrane region" description="Helical" evidence="1">
    <location>
        <begin position="25"/>
        <end position="48"/>
    </location>
</feature>
<dbReference type="AlphaFoldDB" id="A0A7C7ZDZ8"/>
<evidence type="ECO:0000313" key="3">
    <source>
        <dbReference type="Proteomes" id="UP000589516"/>
    </source>
</evidence>
<keyword evidence="1" id="KW-0812">Transmembrane</keyword>
<evidence type="ECO:0000313" key="2">
    <source>
        <dbReference type="EMBL" id="HIG63838.1"/>
    </source>
</evidence>
<dbReference type="EMBL" id="DUAV01000031">
    <property type="protein sequence ID" value="HIG63838.1"/>
    <property type="molecule type" value="Genomic_DNA"/>
</dbReference>
<gene>
    <name evidence="2" type="ORF">EYQ16_04915</name>
</gene>
<keyword evidence="1" id="KW-0472">Membrane</keyword>
<organism evidence="2 3">
    <name type="scientific">Marine Group III euryarchaeote</name>
    <dbReference type="NCBI Taxonomy" id="2173149"/>
    <lineage>
        <taxon>Archaea</taxon>
        <taxon>Methanobacteriati</taxon>
        <taxon>Thermoplasmatota</taxon>
        <taxon>Thermoplasmata</taxon>
        <taxon>Candidatus Thermoprofundales</taxon>
    </lineage>
</organism>
<feature type="transmembrane region" description="Helical" evidence="1">
    <location>
        <begin position="69"/>
        <end position="94"/>
    </location>
</feature>
<sequence>MSEEDGEYPEFTAPAPTDESDGPNVGVILAAVSGLLVVVGFYFGFTSLQAMGDGLVAADMDAQQGQLMLGYLLITGGIFLAALLSLGGVIRGFFSSD</sequence>
<keyword evidence="1" id="KW-1133">Transmembrane helix</keyword>
<dbReference type="Proteomes" id="UP000589516">
    <property type="component" value="Unassembled WGS sequence"/>
</dbReference>
<comment type="caution">
    <text evidence="2">The sequence shown here is derived from an EMBL/GenBank/DDBJ whole genome shotgun (WGS) entry which is preliminary data.</text>
</comment>
<evidence type="ECO:0000256" key="1">
    <source>
        <dbReference type="SAM" id="Phobius"/>
    </source>
</evidence>
<proteinExistence type="predicted"/>
<name>A0A7C7ZDZ8_9ARCH</name>
<protein>
    <submittedName>
        <fullName evidence="2">Uncharacterized protein</fullName>
    </submittedName>
</protein>